<comment type="catalytic activity">
    <reaction evidence="6 7">
        <text>Couples ATP hydrolysis with the unwinding of duplex DNA by translocating in the 3'-5' direction.</text>
        <dbReference type="EC" id="5.6.2.4"/>
    </reaction>
</comment>
<feature type="transmembrane region" description="Helical" evidence="9">
    <location>
        <begin position="676"/>
        <end position="701"/>
    </location>
</feature>
<dbReference type="SMART" id="SM00490">
    <property type="entry name" value="HELICc"/>
    <property type="match status" value="1"/>
</dbReference>
<feature type="compositionally biased region" description="Basic and acidic residues" evidence="8">
    <location>
        <begin position="453"/>
        <end position="462"/>
    </location>
</feature>
<dbReference type="Pfam" id="PF00271">
    <property type="entry name" value="Helicase_C"/>
    <property type="match status" value="1"/>
</dbReference>
<reference evidence="12 13" key="1">
    <citation type="journal article" date="2024" name="Nat. Commun.">
        <title>Phylogenomics reveals the evolutionary origins of lichenization in chlorophyte algae.</title>
        <authorList>
            <person name="Puginier C."/>
            <person name="Libourel C."/>
            <person name="Otte J."/>
            <person name="Skaloud P."/>
            <person name="Haon M."/>
            <person name="Grisel S."/>
            <person name="Petersen M."/>
            <person name="Berrin J.G."/>
            <person name="Delaux P.M."/>
            <person name="Dal Grande F."/>
            <person name="Keller J."/>
        </authorList>
    </citation>
    <scope>NUCLEOTIDE SEQUENCE [LARGE SCALE GENOMIC DNA]</scope>
    <source>
        <strain evidence="12 13">SAG 245.80</strain>
    </source>
</reference>
<sequence>MARGFDKFKGKQQEAVLAALAGRDTLVLMPTGGGKSLCYALPPVQRGAVALVVTPLIALMQDQVANMRKKGVAAALLCSTLSAAERKAVLASLQAGEFRLLYVTPELLASGWFLEVLCGMAERGLLTLIAVDEAHCISSYGHDFRPAYRKLSALRRSLPAIPLMALTATATLKVQEDIVTSLRMRNPLRLTASFNRPNISYEVIYMTAARGEPLAALASIVRGAAAGMATPCGIIYTARREDAEAVAGRLRSEGLKAAPYHAGLSAAERARVLTDWSAGRMPLVAATIAFGMGVDKAGVRLVVHFNMPKTLEGYYQESGRAGRDGLPARSIMFYDIADRERTDFILGKGRDKKGGAKGGKRDRSSNGRESGPAEQAAAASAQADFAKVVNFCTAETCRRAMLLAHFGERLPPGRCTGCDVCSDPAAVAQQLSVVAREALGRAQAHTQRYGGWRARDGADQDRTAGSGWGSGSQGEGRCDIERECAEQAAERSAAGAAAAVAKRARAGPGSEAAVMDALEAAEQRCAQRSTGAAGRRAEKLLEKLASAAGRPVAASSRPGGAAVSESLRAAARQRLRAALGRSPAAAGAAGSSMDAAAQMREQECFAASVSAVVYRQPLLCLVLVAVFGFHIQDNIGPALEWIDQHKVRGAVAFIAIYALATVLFLPGLLLSLGGGAAFGAALGCLVVWSGAVVGETMAFLLGRLLLRDWLKTLTRERPTWEAVDTAVAEEGWKMVLLLRLAPVVPFAALNYALGATSVGLWPYTWASAVGIVPGVVAFVYVGSVAGGIGEVLAGRARPPPGVAIAGAIASVVAIFATGALITVHARRAIQRRLHRVRPQDSQSVVALDVEAGRSDPARGLGLDDEAPEAPLLRC</sequence>
<dbReference type="Pfam" id="PF09335">
    <property type="entry name" value="VTT_dom"/>
    <property type="match status" value="1"/>
</dbReference>
<feature type="transmembrane region" description="Helical" evidence="9">
    <location>
        <begin position="650"/>
        <end position="670"/>
    </location>
</feature>
<keyword evidence="5 7" id="KW-0067">ATP-binding</keyword>
<keyword evidence="3 7" id="KW-0378">Hydrolase</keyword>
<dbReference type="GO" id="GO:0005737">
    <property type="term" value="C:cytoplasm"/>
    <property type="evidence" value="ECO:0007669"/>
    <property type="project" value="TreeGrafter"/>
</dbReference>
<evidence type="ECO:0000256" key="9">
    <source>
        <dbReference type="SAM" id="Phobius"/>
    </source>
</evidence>
<evidence type="ECO:0000259" key="11">
    <source>
        <dbReference type="PROSITE" id="PS51194"/>
    </source>
</evidence>
<dbReference type="GO" id="GO:0009378">
    <property type="term" value="F:four-way junction helicase activity"/>
    <property type="evidence" value="ECO:0007669"/>
    <property type="project" value="TreeGrafter"/>
</dbReference>
<dbReference type="GO" id="GO:0043138">
    <property type="term" value="F:3'-5' DNA helicase activity"/>
    <property type="evidence" value="ECO:0007669"/>
    <property type="project" value="UniProtKB-EC"/>
</dbReference>
<evidence type="ECO:0000256" key="4">
    <source>
        <dbReference type="ARBA" id="ARBA00022806"/>
    </source>
</evidence>
<evidence type="ECO:0000256" key="3">
    <source>
        <dbReference type="ARBA" id="ARBA00022801"/>
    </source>
</evidence>
<accession>A0AAW1RQ09</accession>
<keyword evidence="13" id="KW-1185">Reference proteome</keyword>
<dbReference type="GO" id="GO:0005634">
    <property type="term" value="C:nucleus"/>
    <property type="evidence" value="ECO:0007669"/>
    <property type="project" value="UniProtKB-SubCell"/>
</dbReference>
<comment type="similarity">
    <text evidence="1 7">Belongs to the helicase family. RecQ subfamily.</text>
</comment>
<dbReference type="Gene3D" id="3.40.50.300">
    <property type="entry name" value="P-loop containing nucleotide triphosphate hydrolases"/>
    <property type="match status" value="2"/>
</dbReference>
<dbReference type="NCBIfam" id="TIGR00614">
    <property type="entry name" value="recQ_fam"/>
    <property type="match status" value="1"/>
</dbReference>
<feature type="transmembrane region" description="Helical" evidence="9">
    <location>
        <begin position="801"/>
        <end position="825"/>
    </location>
</feature>
<dbReference type="AlphaFoldDB" id="A0AAW1RQ09"/>
<gene>
    <name evidence="12" type="ORF">WJX81_006168</name>
</gene>
<dbReference type="GO" id="GO:0005694">
    <property type="term" value="C:chromosome"/>
    <property type="evidence" value="ECO:0007669"/>
    <property type="project" value="TreeGrafter"/>
</dbReference>
<dbReference type="InterPro" id="IPR001650">
    <property type="entry name" value="Helicase_C-like"/>
</dbReference>
<evidence type="ECO:0000256" key="5">
    <source>
        <dbReference type="ARBA" id="ARBA00022840"/>
    </source>
</evidence>
<dbReference type="PANTHER" id="PTHR13710">
    <property type="entry name" value="DNA HELICASE RECQ FAMILY MEMBER"/>
    <property type="match status" value="1"/>
</dbReference>
<evidence type="ECO:0000256" key="7">
    <source>
        <dbReference type="RuleBase" id="RU364117"/>
    </source>
</evidence>
<protein>
    <recommendedName>
        <fullName evidence="7">ATP-dependent DNA helicase</fullName>
        <ecNumber evidence="7">5.6.2.4</ecNumber>
    </recommendedName>
</protein>
<keyword evidence="9" id="KW-0472">Membrane</keyword>
<dbReference type="SUPFAM" id="SSF52540">
    <property type="entry name" value="P-loop containing nucleoside triphosphate hydrolases"/>
    <property type="match status" value="1"/>
</dbReference>
<dbReference type="GO" id="GO:0000724">
    <property type="term" value="P:double-strand break repair via homologous recombination"/>
    <property type="evidence" value="ECO:0007669"/>
    <property type="project" value="TreeGrafter"/>
</dbReference>
<dbReference type="InterPro" id="IPR032284">
    <property type="entry name" value="RecQ_Zn-bd"/>
</dbReference>
<evidence type="ECO:0000256" key="1">
    <source>
        <dbReference type="ARBA" id="ARBA00005446"/>
    </source>
</evidence>
<dbReference type="PROSITE" id="PS51194">
    <property type="entry name" value="HELICASE_CTER"/>
    <property type="match status" value="1"/>
</dbReference>
<comment type="catalytic activity">
    <reaction evidence="7">
        <text>ATP + H2O = ADP + phosphate + H(+)</text>
        <dbReference type="Rhea" id="RHEA:13065"/>
        <dbReference type="ChEBI" id="CHEBI:15377"/>
        <dbReference type="ChEBI" id="CHEBI:15378"/>
        <dbReference type="ChEBI" id="CHEBI:30616"/>
        <dbReference type="ChEBI" id="CHEBI:43474"/>
        <dbReference type="ChEBI" id="CHEBI:456216"/>
    </reaction>
</comment>
<dbReference type="EC" id="5.6.2.4" evidence="7"/>
<feature type="region of interest" description="Disordered" evidence="8">
    <location>
        <begin position="450"/>
        <end position="474"/>
    </location>
</feature>
<dbReference type="InterPro" id="IPR027417">
    <property type="entry name" value="P-loop_NTPase"/>
</dbReference>
<dbReference type="SMART" id="SM00487">
    <property type="entry name" value="DEXDc"/>
    <property type="match status" value="1"/>
</dbReference>
<dbReference type="Pfam" id="PF00270">
    <property type="entry name" value="DEAD"/>
    <property type="match status" value="1"/>
</dbReference>
<dbReference type="GO" id="GO:0003676">
    <property type="term" value="F:nucleic acid binding"/>
    <property type="evidence" value="ECO:0007669"/>
    <property type="project" value="InterPro"/>
</dbReference>
<evidence type="ECO:0000313" key="13">
    <source>
        <dbReference type="Proteomes" id="UP001445335"/>
    </source>
</evidence>
<dbReference type="GO" id="GO:0005524">
    <property type="term" value="F:ATP binding"/>
    <property type="evidence" value="ECO:0007669"/>
    <property type="project" value="UniProtKB-KW"/>
</dbReference>
<evidence type="ECO:0000259" key="10">
    <source>
        <dbReference type="PROSITE" id="PS51192"/>
    </source>
</evidence>
<organism evidence="12 13">
    <name type="scientific">Elliptochloris bilobata</name>
    <dbReference type="NCBI Taxonomy" id="381761"/>
    <lineage>
        <taxon>Eukaryota</taxon>
        <taxon>Viridiplantae</taxon>
        <taxon>Chlorophyta</taxon>
        <taxon>core chlorophytes</taxon>
        <taxon>Trebouxiophyceae</taxon>
        <taxon>Trebouxiophyceae incertae sedis</taxon>
        <taxon>Elliptochloris clade</taxon>
        <taxon>Elliptochloris</taxon>
    </lineage>
</organism>
<dbReference type="Pfam" id="PF16124">
    <property type="entry name" value="RecQ_Zn_bind"/>
    <property type="match status" value="1"/>
</dbReference>
<evidence type="ECO:0000313" key="12">
    <source>
        <dbReference type="EMBL" id="KAK9835382.1"/>
    </source>
</evidence>
<feature type="domain" description="Helicase ATP-binding" evidence="10">
    <location>
        <begin position="16"/>
        <end position="188"/>
    </location>
</feature>
<feature type="region of interest" description="Disordered" evidence="8">
    <location>
        <begin position="347"/>
        <end position="376"/>
    </location>
</feature>
<dbReference type="Proteomes" id="UP001445335">
    <property type="component" value="Unassembled WGS sequence"/>
</dbReference>
<dbReference type="InterPro" id="IPR032816">
    <property type="entry name" value="VTT_dom"/>
</dbReference>
<dbReference type="FunFam" id="3.40.50.300:FF:001389">
    <property type="entry name" value="ATP-dependent DNA helicase RecQ"/>
    <property type="match status" value="1"/>
</dbReference>
<keyword evidence="9" id="KW-0812">Transmembrane</keyword>
<dbReference type="PROSITE" id="PS51192">
    <property type="entry name" value="HELICASE_ATP_BIND_1"/>
    <property type="match status" value="1"/>
</dbReference>
<feature type="compositionally biased region" description="Basic and acidic residues" evidence="8">
    <location>
        <begin position="347"/>
        <end position="366"/>
    </location>
</feature>
<dbReference type="PANTHER" id="PTHR13710:SF155">
    <property type="entry name" value="ATP-DEPENDENT DNA HELICASE Q-LIKE 3"/>
    <property type="match status" value="1"/>
</dbReference>
<evidence type="ECO:0000256" key="8">
    <source>
        <dbReference type="SAM" id="MobiDB-lite"/>
    </source>
</evidence>
<proteinExistence type="inferred from homology"/>
<dbReference type="EMBL" id="JALJOU010000028">
    <property type="protein sequence ID" value="KAK9835382.1"/>
    <property type="molecule type" value="Genomic_DNA"/>
</dbReference>
<keyword evidence="9" id="KW-1133">Transmembrane helix</keyword>
<comment type="subcellular location">
    <subcellularLocation>
        <location evidence="7">Nucleus</location>
    </subcellularLocation>
</comment>
<evidence type="ECO:0000256" key="2">
    <source>
        <dbReference type="ARBA" id="ARBA00022741"/>
    </source>
</evidence>
<dbReference type="InterPro" id="IPR004589">
    <property type="entry name" value="DNA_helicase_ATP-dep_RecQ"/>
</dbReference>
<feature type="transmembrane region" description="Helical" evidence="9">
    <location>
        <begin position="760"/>
        <end position="781"/>
    </location>
</feature>
<dbReference type="InterPro" id="IPR014001">
    <property type="entry name" value="Helicase_ATP-bd"/>
</dbReference>
<keyword evidence="4 7" id="KW-0347">Helicase</keyword>
<feature type="domain" description="Helicase C-terminal" evidence="11">
    <location>
        <begin position="222"/>
        <end position="364"/>
    </location>
</feature>
<keyword evidence="2 7" id="KW-0547">Nucleotide-binding</keyword>
<keyword evidence="7" id="KW-0539">Nucleus</keyword>
<dbReference type="CDD" id="cd17920">
    <property type="entry name" value="DEXHc_RecQ"/>
    <property type="match status" value="1"/>
</dbReference>
<name>A0AAW1RQ09_9CHLO</name>
<evidence type="ECO:0000256" key="6">
    <source>
        <dbReference type="ARBA" id="ARBA00034617"/>
    </source>
</evidence>
<dbReference type="InterPro" id="IPR011545">
    <property type="entry name" value="DEAD/DEAH_box_helicase_dom"/>
</dbReference>
<dbReference type="GO" id="GO:0016787">
    <property type="term" value="F:hydrolase activity"/>
    <property type="evidence" value="ECO:0007669"/>
    <property type="project" value="UniProtKB-KW"/>
</dbReference>
<comment type="caution">
    <text evidence="12">The sequence shown here is derived from an EMBL/GenBank/DDBJ whole genome shotgun (WGS) entry which is preliminary data.</text>
</comment>